<reference evidence="1" key="1">
    <citation type="submission" date="2021-06" db="EMBL/GenBank/DDBJ databases">
        <authorList>
            <person name="Kallberg Y."/>
            <person name="Tangrot J."/>
            <person name="Rosling A."/>
        </authorList>
    </citation>
    <scope>NUCLEOTIDE SEQUENCE</scope>
    <source>
        <strain evidence="1">28 12/20/2015</strain>
    </source>
</reference>
<sequence length="49" mass="5765">IYDGAFLFPEFLQPLFNPDINAKELCLDCTNTLGFKHIYVINLDFRIDR</sequence>
<evidence type="ECO:0000313" key="2">
    <source>
        <dbReference type="Proteomes" id="UP000789366"/>
    </source>
</evidence>
<comment type="caution">
    <text evidence="1">The sequence shown here is derived from an EMBL/GenBank/DDBJ whole genome shotgun (WGS) entry which is preliminary data.</text>
</comment>
<dbReference type="EMBL" id="CAJVPW010046779">
    <property type="protein sequence ID" value="CAG8758214.1"/>
    <property type="molecule type" value="Genomic_DNA"/>
</dbReference>
<gene>
    <name evidence="1" type="ORF">SPELUC_LOCUS14953</name>
</gene>
<name>A0ACA9QMH5_9GLOM</name>
<feature type="non-terminal residue" evidence="1">
    <location>
        <position position="1"/>
    </location>
</feature>
<protein>
    <submittedName>
        <fullName evidence="1">10700_t:CDS:1</fullName>
    </submittedName>
</protein>
<accession>A0ACA9QMH5</accession>
<organism evidence="1 2">
    <name type="scientific">Cetraspora pellucida</name>
    <dbReference type="NCBI Taxonomy" id="1433469"/>
    <lineage>
        <taxon>Eukaryota</taxon>
        <taxon>Fungi</taxon>
        <taxon>Fungi incertae sedis</taxon>
        <taxon>Mucoromycota</taxon>
        <taxon>Glomeromycotina</taxon>
        <taxon>Glomeromycetes</taxon>
        <taxon>Diversisporales</taxon>
        <taxon>Gigasporaceae</taxon>
        <taxon>Cetraspora</taxon>
    </lineage>
</organism>
<keyword evidence="2" id="KW-1185">Reference proteome</keyword>
<feature type="non-terminal residue" evidence="1">
    <location>
        <position position="49"/>
    </location>
</feature>
<proteinExistence type="predicted"/>
<dbReference type="Proteomes" id="UP000789366">
    <property type="component" value="Unassembled WGS sequence"/>
</dbReference>
<evidence type="ECO:0000313" key="1">
    <source>
        <dbReference type="EMBL" id="CAG8758214.1"/>
    </source>
</evidence>